<proteinExistence type="predicted"/>
<dbReference type="Pfam" id="PF12459">
    <property type="entry name" value="DltX"/>
    <property type="match status" value="1"/>
</dbReference>
<dbReference type="Proteomes" id="UP000823614">
    <property type="component" value="Unassembled WGS sequence"/>
</dbReference>
<evidence type="ECO:0000313" key="2">
    <source>
        <dbReference type="EMBL" id="MBO8441474.1"/>
    </source>
</evidence>
<reference evidence="2" key="2">
    <citation type="journal article" date="2021" name="PeerJ">
        <title>Extensive microbial diversity within the chicken gut microbiome revealed by metagenomics and culture.</title>
        <authorList>
            <person name="Gilroy R."/>
            <person name="Ravi A."/>
            <person name="Getino M."/>
            <person name="Pursley I."/>
            <person name="Horton D.L."/>
            <person name="Alikhan N.F."/>
            <person name="Baker D."/>
            <person name="Gharbi K."/>
            <person name="Hall N."/>
            <person name="Watson M."/>
            <person name="Adriaenssens E.M."/>
            <person name="Foster-Nyarko E."/>
            <person name="Jarju S."/>
            <person name="Secka A."/>
            <person name="Antonio M."/>
            <person name="Oren A."/>
            <person name="Chaudhuri R.R."/>
            <person name="La Ragione R."/>
            <person name="Hildebrand F."/>
            <person name="Pallen M.J."/>
        </authorList>
    </citation>
    <scope>NUCLEOTIDE SEQUENCE</scope>
    <source>
        <strain evidence="2">C6-149</strain>
    </source>
</reference>
<evidence type="ECO:0000256" key="1">
    <source>
        <dbReference type="SAM" id="Phobius"/>
    </source>
</evidence>
<keyword evidence="1" id="KW-0812">Transmembrane</keyword>
<organism evidence="2 3">
    <name type="scientific">Candidatus Gallilactobacillus intestinavium</name>
    <dbReference type="NCBI Taxonomy" id="2840838"/>
    <lineage>
        <taxon>Bacteria</taxon>
        <taxon>Bacillati</taxon>
        <taxon>Bacillota</taxon>
        <taxon>Bacilli</taxon>
        <taxon>Lactobacillales</taxon>
        <taxon>Lactobacillaceae</taxon>
        <taxon>Lactobacillaceae incertae sedis</taxon>
        <taxon>Candidatus Gallilactobacillus</taxon>
    </lineage>
</organism>
<keyword evidence="1" id="KW-0472">Membrane</keyword>
<comment type="caution">
    <text evidence="2">The sequence shown here is derived from an EMBL/GenBank/DDBJ whole genome shotgun (WGS) entry which is preliminary data.</text>
</comment>
<feature type="transmembrane region" description="Helical" evidence="1">
    <location>
        <begin position="16"/>
        <end position="37"/>
    </location>
</feature>
<dbReference type="AlphaFoldDB" id="A0A9D9EA31"/>
<accession>A0A9D9EA31</accession>
<name>A0A9D9EA31_9LACO</name>
<sequence length="52" mass="6407">MHDLIKNIKKWYQKPLVKFCCRTIFYFAILLFLVYLYGYSGLNQAKFIYNEF</sequence>
<dbReference type="InterPro" id="IPR021008">
    <property type="entry name" value="DltX"/>
</dbReference>
<evidence type="ECO:0000313" key="3">
    <source>
        <dbReference type="Proteomes" id="UP000823614"/>
    </source>
</evidence>
<gene>
    <name evidence="2" type="ORF">IAA89_03390</name>
</gene>
<protein>
    <submittedName>
        <fullName evidence="2">Teichoic acid D-Ala incorporation-associated protein DltX</fullName>
    </submittedName>
</protein>
<dbReference type="EMBL" id="JADIMP010000053">
    <property type="protein sequence ID" value="MBO8441474.1"/>
    <property type="molecule type" value="Genomic_DNA"/>
</dbReference>
<keyword evidence="1" id="KW-1133">Transmembrane helix</keyword>
<reference evidence="2" key="1">
    <citation type="submission" date="2020-10" db="EMBL/GenBank/DDBJ databases">
        <authorList>
            <person name="Gilroy R."/>
        </authorList>
    </citation>
    <scope>NUCLEOTIDE SEQUENCE</scope>
    <source>
        <strain evidence="2">C6-149</strain>
    </source>
</reference>